<sequence>MDGPMKLYFDNKSTISIAHNPIQHDRTKHMEVDRHFIKEKLDSSLICTPYVLSQGQLANILTKGFCLQFQPDVFWYFLTSIHIFSYSELMSLGFSDSSGRRGLNIAFEDLIDGIGVLLPPIATVVRTNVTGEDKEQHRRRKQMSPEKTDNNVVGEGKANVVGEGKCRWIENT</sequence>
<feature type="non-terminal residue" evidence="2">
    <location>
        <position position="1"/>
    </location>
</feature>
<reference evidence="2" key="1">
    <citation type="submission" date="2018-05" db="EMBL/GenBank/DDBJ databases">
        <title>Draft genome of Mucuna pruriens seed.</title>
        <authorList>
            <person name="Nnadi N.E."/>
            <person name="Vos R."/>
            <person name="Hasami M.H."/>
            <person name="Devisetty U.K."/>
            <person name="Aguiy J.C."/>
        </authorList>
    </citation>
    <scope>NUCLEOTIDE SEQUENCE [LARGE SCALE GENOMIC DNA]</scope>
    <source>
        <strain evidence="2">JCA_2017</strain>
    </source>
</reference>
<feature type="region of interest" description="Disordered" evidence="1">
    <location>
        <begin position="128"/>
        <end position="154"/>
    </location>
</feature>
<dbReference type="Proteomes" id="UP000257109">
    <property type="component" value="Unassembled WGS sequence"/>
</dbReference>
<dbReference type="EMBL" id="QJKJ01009771">
    <property type="protein sequence ID" value="RDX75634.1"/>
    <property type="molecule type" value="Genomic_DNA"/>
</dbReference>
<dbReference type="STRING" id="157652.A0A371FBF8"/>
<dbReference type="CDD" id="cd09272">
    <property type="entry name" value="RNase_HI_RT_Ty1"/>
    <property type="match status" value="1"/>
</dbReference>
<organism evidence="2 3">
    <name type="scientific">Mucuna pruriens</name>
    <name type="common">Velvet bean</name>
    <name type="synonym">Dolichos pruriens</name>
    <dbReference type="NCBI Taxonomy" id="157652"/>
    <lineage>
        <taxon>Eukaryota</taxon>
        <taxon>Viridiplantae</taxon>
        <taxon>Streptophyta</taxon>
        <taxon>Embryophyta</taxon>
        <taxon>Tracheophyta</taxon>
        <taxon>Spermatophyta</taxon>
        <taxon>Magnoliopsida</taxon>
        <taxon>eudicotyledons</taxon>
        <taxon>Gunneridae</taxon>
        <taxon>Pentapetalae</taxon>
        <taxon>rosids</taxon>
        <taxon>fabids</taxon>
        <taxon>Fabales</taxon>
        <taxon>Fabaceae</taxon>
        <taxon>Papilionoideae</taxon>
        <taxon>50 kb inversion clade</taxon>
        <taxon>NPAAA clade</taxon>
        <taxon>indigoferoid/millettioid clade</taxon>
        <taxon>Phaseoleae</taxon>
        <taxon>Mucuna</taxon>
    </lineage>
</organism>
<protein>
    <submittedName>
        <fullName evidence="2">Copia protein</fullName>
    </submittedName>
</protein>
<comment type="caution">
    <text evidence="2">The sequence shown here is derived from an EMBL/GenBank/DDBJ whole genome shotgun (WGS) entry which is preliminary data.</text>
</comment>
<evidence type="ECO:0000256" key="1">
    <source>
        <dbReference type="SAM" id="MobiDB-lite"/>
    </source>
</evidence>
<evidence type="ECO:0000313" key="3">
    <source>
        <dbReference type="Proteomes" id="UP000257109"/>
    </source>
</evidence>
<accession>A0A371FBF8</accession>
<keyword evidence="3" id="KW-1185">Reference proteome</keyword>
<gene>
    <name evidence="2" type="primary">GIP</name>
    <name evidence="2" type="ORF">CR513_44463</name>
</gene>
<evidence type="ECO:0000313" key="2">
    <source>
        <dbReference type="EMBL" id="RDX75634.1"/>
    </source>
</evidence>
<name>A0A371FBF8_MUCPR</name>
<proteinExistence type="predicted"/>
<dbReference type="OrthoDB" id="414945at2759"/>
<dbReference type="AlphaFoldDB" id="A0A371FBF8"/>